<sequence>MQILKASQTRNYAIAVLAVGVVVGVKLLLFPLIGIGTPFLLFIAAVMGSAWYAGVGSGLLATGLATLAGVFFFIPPLFSLAVGLNGLIQGSTFVLEGLFISLLCGTVRTAKKRAEVNMVQAQRHLQALHRSEARFGALAQSKLIGIIFSDLNGKITDANDTFLQMVGYTRDDLCSDRIRWSEMTPPEYRFLDERAVKELRSSGVCMPFEKEYIRKDGSRIPILLGAALLEGSQQDCVCFVLDIAERKRLEAERKRAEAALGESEKRFRVMADTAPVMIWTSGPDKLCNYFNKPWLDFTGRTLEQELGNGWAEGIHPDDFQRCLDTYVTAFDAHQDFRMDYRLRRFDGEYRWVLDIGAPRFTADGSFVGYIGSCVDITERKQVESEREQLLEREQVARAASEAARYAAEAASRIKDEFLATLSHELRTPLNAMVGWTQLLRTRKFNEATTARALETIDRNTKSLAQLIEDLLDVSRIVTGKLRLNARPVELIPVIEAAINTVLPAAEAKKIRIQRVCDPTAGPVSGDPDRLQQVVWNLLTNAVKFTPKGGRVQVRLERVSSHIEITVSDTGQGIKAEFLPHIFERFRQADSTITRSYGGLGLGLAIVRQLVELHGGNVHAQSPGDGQGATFMVSLPLMAVLETQDTWVHPAADSEELFDNLPSLKGLRILLVDDEADTRDLITIILEQCEAKVTAIASVREALVVIQQMQPDVLISDVGMPGEDGYTLIRKVRALQPEQGGRIPAVALTAYARMEDRTRALAAGFQMHVPKPVKPIELTTVVASLARRNEV</sequence>
<dbReference type="NCBIfam" id="TIGR00229">
    <property type="entry name" value="sensory_box"/>
    <property type="match status" value="2"/>
</dbReference>
<dbReference type="InterPro" id="IPR013655">
    <property type="entry name" value="PAS_fold_3"/>
</dbReference>
<dbReference type="PROSITE" id="PS50113">
    <property type="entry name" value="PAC"/>
    <property type="match status" value="1"/>
</dbReference>
<evidence type="ECO:0000259" key="20">
    <source>
        <dbReference type="PROSITE" id="PS50113"/>
    </source>
</evidence>
<dbReference type="CDD" id="cd00082">
    <property type="entry name" value="HisKA"/>
    <property type="match status" value="1"/>
</dbReference>
<dbReference type="Pfam" id="PF00512">
    <property type="entry name" value="HisKA"/>
    <property type="match status" value="1"/>
</dbReference>
<dbReference type="Pfam" id="PF08447">
    <property type="entry name" value="PAS_3"/>
    <property type="match status" value="1"/>
</dbReference>
<dbReference type="EC" id="2.7.13.3" evidence="4"/>
<evidence type="ECO:0000256" key="3">
    <source>
        <dbReference type="ARBA" id="ARBA00006402"/>
    </source>
</evidence>
<evidence type="ECO:0000259" key="17">
    <source>
        <dbReference type="PROSITE" id="PS50109"/>
    </source>
</evidence>
<dbReference type="InterPro" id="IPR001789">
    <property type="entry name" value="Sig_transdc_resp-reg_receiver"/>
</dbReference>
<feature type="transmembrane region" description="Helical" evidence="16">
    <location>
        <begin position="67"/>
        <end position="88"/>
    </location>
</feature>
<feature type="domain" description="PAS" evidence="19">
    <location>
        <begin position="263"/>
        <end position="333"/>
    </location>
</feature>
<dbReference type="CDD" id="cd16922">
    <property type="entry name" value="HATPase_EvgS-ArcB-TorS-like"/>
    <property type="match status" value="1"/>
</dbReference>
<dbReference type="InterPro" id="IPR036097">
    <property type="entry name" value="HisK_dim/P_sf"/>
</dbReference>
<evidence type="ECO:0000256" key="15">
    <source>
        <dbReference type="PROSITE-ProRule" id="PRU00169"/>
    </source>
</evidence>
<dbReference type="InterPro" id="IPR035965">
    <property type="entry name" value="PAS-like_dom_sf"/>
</dbReference>
<feature type="transmembrane region" description="Helical" evidence="16">
    <location>
        <begin position="12"/>
        <end position="33"/>
    </location>
</feature>
<evidence type="ECO:0000256" key="14">
    <source>
        <dbReference type="ARBA" id="ARBA00074306"/>
    </source>
</evidence>
<dbReference type="FunFam" id="3.30.450.20:FF:000099">
    <property type="entry name" value="Sensory box sensor histidine kinase"/>
    <property type="match status" value="1"/>
</dbReference>
<evidence type="ECO:0000256" key="13">
    <source>
        <dbReference type="ARBA" id="ARBA00023136"/>
    </source>
</evidence>
<dbReference type="InterPro" id="IPR001610">
    <property type="entry name" value="PAC"/>
</dbReference>
<dbReference type="InterPro" id="IPR003594">
    <property type="entry name" value="HATPase_dom"/>
</dbReference>
<evidence type="ECO:0000256" key="6">
    <source>
        <dbReference type="ARBA" id="ARBA00022679"/>
    </source>
</evidence>
<dbReference type="InterPro" id="IPR003661">
    <property type="entry name" value="HisK_dim/P_dom"/>
</dbReference>
<evidence type="ECO:0000256" key="9">
    <source>
        <dbReference type="ARBA" id="ARBA00022777"/>
    </source>
</evidence>
<keyword evidence="7 16" id="KW-0812">Transmembrane</keyword>
<evidence type="ECO:0000256" key="4">
    <source>
        <dbReference type="ARBA" id="ARBA00012438"/>
    </source>
</evidence>
<evidence type="ECO:0000313" key="21">
    <source>
        <dbReference type="EMBL" id="CAA9583381.1"/>
    </source>
</evidence>
<dbReference type="Pfam" id="PF00072">
    <property type="entry name" value="Response_reg"/>
    <property type="match status" value="1"/>
</dbReference>
<dbReference type="SMART" id="SM00388">
    <property type="entry name" value="HisKA"/>
    <property type="match status" value="1"/>
</dbReference>
<feature type="domain" description="Histidine kinase" evidence="17">
    <location>
        <begin position="420"/>
        <end position="638"/>
    </location>
</feature>
<keyword evidence="8" id="KW-0547">Nucleotide-binding</keyword>
<dbReference type="SMART" id="SM00086">
    <property type="entry name" value="PAC"/>
    <property type="match status" value="2"/>
</dbReference>
<dbReference type="SUPFAM" id="SSF55874">
    <property type="entry name" value="ATPase domain of HSP90 chaperone/DNA topoisomerase II/histidine kinase"/>
    <property type="match status" value="1"/>
</dbReference>
<dbReference type="InterPro" id="IPR000014">
    <property type="entry name" value="PAS"/>
</dbReference>
<evidence type="ECO:0000256" key="10">
    <source>
        <dbReference type="ARBA" id="ARBA00022840"/>
    </source>
</evidence>
<dbReference type="InterPro" id="IPR000700">
    <property type="entry name" value="PAS-assoc_C"/>
</dbReference>
<dbReference type="SUPFAM" id="SSF47384">
    <property type="entry name" value="Homodimeric domain of signal transducing histidine kinase"/>
    <property type="match status" value="1"/>
</dbReference>
<evidence type="ECO:0000256" key="11">
    <source>
        <dbReference type="ARBA" id="ARBA00022989"/>
    </source>
</evidence>
<dbReference type="Gene3D" id="1.10.287.130">
    <property type="match status" value="1"/>
</dbReference>
<keyword evidence="12" id="KW-0902">Two-component regulatory system</keyword>
<dbReference type="InterPro" id="IPR038318">
    <property type="entry name" value="KdpD_sf"/>
</dbReference>
<comment type="catalytic activity">
    <reaction evidence="1">
        <text>ATP + protein L-histidine = ADP + protein N-phospho-L-histidine.</text>
        <dbReference type="EC" id="2.7.13.3"/>
    </reaction>
</comment>
<proteinExistence type="inferred from homology"/>
<dbReference type="Gene3D" id="3.30.450.20">
    <property type="entry name" value="PAS domain"/>
    <property type="match status" value="2"/>
</dbReference>
<dbReference type="CDD" id="cd17580">
    <property type="entry name" value="REC_2_DhkD-like"/>
    <property type="match status" value="1"/>
</dbReference>
<dbReference type="GO" id="GO:0000155">
    <property type="term" value="F:phosphorelay sensor kinase activity"/>
    <property type="evidence" value="ECO:0007669"/>
    <property type="project" value="InterPro"/>
</dbReference>
<name>A0A6J4VMA4_9CYAN</name>
<keyword evidence="10" id="KW-0067">ATP-binding</keyword>
<keyword evidence="9 21" id="KW-0418">Kinase</keyword>
<dbReference type="CDD" id="cd00130">
    <property type="entry name" value="PAS"/>
    <property type="match status" value="2"/>
</dbReference>
<dbReference type="Pfam" id="PF13493">
    <property type="entry name" value="DUF4118"/>
    <property type="match status" value="1"/>
</dbReference>
<dbReference type="EMBL" id="CADCWO010000183">
    <property type="protein sequence ID" value="CAA9583381.1"/>
    <property type="molecule type" value="Genomic_DNA"/>
</dbReference>
<organism evidence="21">
    <name type="scientific">uncultured Synechococcales cyanobacterium</name>
    <dbReference type="NCBI Taxonomy" id="1936017"/>
    <lineage>
        <taxon>Bacteria</taxon>
        <taxon>Bacillati</taxon>
        <taxon>Cyanobacteriota</taxon>
        <taxon>Cyanophyceae</taxon>
        <taxon>Synechococcales</taxon>
        <taxon>environmental samples</taxon>
    </lineage>
</organism>
<feature type="domain" description="PAC" evidence="20">
    <location>
        <begin position="336"/>
        <end position="388"/>
    </location>
</feature>
<dbReference type="GO" id="GO:0016020">
    <property type="term" value="C:membrane"/>
    <property type="evidence" value="ECO:0007669"/>
    <property type="project" value="UniProtKB-SubCell"/>
</dbReference>
<dbReference type="GO" id="GO:0005524">
    <property type="term" value="F:ATP binding"/>
    <property type="evidence" value="ECO:0007669"/>
    <property type="project" value="UniProtKB-KW"/>
</dbReference>
<dbReference type="PROSITE" id="PS50110">
    <property type="entry name" value="RESPONSE_REGULATORY"/>
    <property type="match status" value="1"/>
</dbReference>
<dbReference type="Pfam" id="PF02518">
    <property type="entry name" value="HATPase_c"/>
    <property type="match status" value="1"/>
</dbReference>
<dbReference type="SMART" id="SM00448">
    <property type="entry name" value="REC"/>
    <property type="match status" value="1"/>
</dbReference>
<dbReference type="PANTHER" id="PTHR43547">
    <property type="entry name" value="TWO-COMPONENT HISTIDINE KINASE"/>
    <property type="match status" value="1"/>
</dbReference>
<reference evidence="21" key="1">
    <citation type="submission" date="2020-02" db="EMBL/GenBank/DDBJ databases">
        <authorList>
            <person name="Meier V. D."/>
        </authorList>
    </citation>
    <scope>NUCLEOTIDE SEQUENCE</scope>
    <source>
        <strain evidence="21">AVDCRST_MAG81</strain>
    </source>
</reference>
<feature type="modified residue" description="4-aspartylphosphate" evidence="15">
    <location>
        <position position="716"/>
    </location>
</feature>
<dbReference type="SUPFAM" id="SSF52172">
    <property type="entry name" value="CheY-like"/>
    <property type="match status" value="1"/>
</dbReference>
<accession>A0A6J4VMA4</accession>
<evidence type="ECO:0000259" key="18">
    <source>
        <dbReference type="PROSITE" id="PS50110"/>
    </source>
</evidence>
<evidence type="ECO:0000256" key="8">
    <source>
        <dbReference type="ARBA" id="ARBA00022741"/>
    </source>
</evidence>
<keyword evidence="6" id="KW-0808">Transferase</keyword>
<dbReference type="Pfam" id="PF13426">
    <property type="entry name" value="PAS_9"/>
    <property type="match status" value="1"/>
</dbReference>
<keyword evidence="11 16" id="KW-1133">Transmembrane helix</keyword>
<dbReference type="InterPro" id="IPR036890">
    <property type="entry name" value="HATPase_C_sf"/>
</dbReference>
<dbReference type="SUPFAM" id="SSF55785">
    <property type="entry name" value="PYP-like sensor domain (PAS domain)"/>
    <property type="match status" value="2"/>
</dbReference>
<evidence type="ECO:0000256" key="1">
    <source>
        <dbReference type="ARBA" id="ARBA00000085"/>
    </source>
</evidence>
<comment type="subcellular location">
    <subcellularLocation>
        <location evidence="2">Membrane</location>
        <topology evidence="2">Multi-pass membrane protein</topology>
    </subcellularLocation>
</comment>
<dbReference type="InterPro" id="IPR011006">
    <property type="entry name" value="CheY-like_superfamily"/>
</dbReference>
<dbReference type="Gene3D" id="3.30.565.10">
    <property type="entry name" value="Histidine kinase-like ATPase, C-terminal domain"/>
    <property type="match status" value="1"/>
</dbReference>
<dbReference type="PANTHER" id="PTHR43547:SF2">
    <property type="entry name" value="HYBRID SIGNAL TRANSDUCTION HISTIDINE KINASE C"/>
    <property type="match status" value="1"/>
</dbReference>
<dbReference type="InterPro" id="IPR005467">
    <property type="entry name" value="His_kinase_dom"/>
</dbReference>
<gene>
    <name evidence="21" type="ORF">AVDCRST_MAG81-3361</name>
</gene>
<evidence type="ECO:0000256" key="16">
    <source>
        <dbReference type="SAM" id="Phobius"/>
    </source>
</evidence>
<dbReference type="PROSITE" id="PS50112">
    <property type="entry name" value="PAS"/>
    <property type="match status" value="2"/>
</dbReference>
<keyword evidence="13 16" id="KW-0472">Membrane</keyword>
<evidence type="ECO:0000256" key="12">
    <source>
        <dbReference type="ARBA" id="ARBA00023012"/>
    </source>
</evidence>
<evidence type="ECO:0000256" key="5">
    <source>
        <dbReference type="ARBA" id="ARBA00022553"/>
    </source>
</evidence>
<comment type="similarity">
    <text evidence="3">In the N-terminal section; belongs to the phytochrome family.</text>
</comment>
<protein>
    <recommendedName>
        <fullName evidence="14">Circadian input-output histidine kinase CikA</fullName>
        <ecNumber evidence="4">2.7.13.3</ecNumber>
    </recommendedName>
</protein>
<dbReference type="FunFam" id="3.30.565.10:FF:000010">
    <property type="entry name" value="Sensor histidine kinase RcsC"/>
    <property type="match status" value="1"/>
</dbReference>
<dbReference type="InterPro" id="IPR025201">
    <property type="entry name" value="KdpD_TM"/>
</dbReference>
<dbReference type="PRINTS" id="PR00344">
    <property type="entry name" value="BCTRLSENSOR"/>
</dbReference>
<feature type="transmembrane region" description="Helical" evidence="16">
    <location>
        <begin position="39"/>
        <end position="60"/>
    </location>
</feature>
<dbReference type="InterPro" id="IPR004358">
    <property type="entry name" value="Sig_transdc_His_kin-like_C"/>
</dbReference>
<dbReference type="PROSITE" id="PS50109">
    <property type="entry name" value="HIS_KIN"/>
    <property type="match status" value="1"/>
</dbReference>
<feature type="domain" description="Response regulatory" evidence="18">
    <location>
        <begin position="667"/>
        <end position="785"/>
    </location>
</feature>
<feature type="domain" description="PAS" evidence="19">
    <location>
        <begin position="131"/>
        <end position="203"/>
    </location>
</feature>
<evidence type="ECO:0000256" key="7">
    <source>
        <dbReference type="ARBA" id="ARBA00022692"/>
    </source>
</evidence>
<dbReference type="AlphaFoldDB" id="A0A6J4VMA4"/>
<dbReference type="SMART" id="SM00387">
    <property type="entry name" value="HATPase_c"/>
    <property type="match status" value="1"/>
</dbReference>
<dbReference type="Gene3D" id="3.40.50.2300">
    <property type="match status" value="1"/>
</dbReference>
<evidence type="ECO:0000259" key="19">
    <source>
        <dbReference type="PROSITE" id="PS50112"/>
    </source>
</evidence>
<dbReference type="SMART" id="SM00091">
    <property type="entry name" value="PAS"/>
    <property type="match status" value="2"/>
</dbReference>
<keyword evidence="5 15" id="KW-0597">Phosphoprotein</keyword>
<dbReference type="Gene3D" id="1.20.120.620">
    <property type="entry name" value="Backbone structure of the membrane domain of e. Coli histidine kinase receptor kdpd"/>
    <property type="match status" value="1"/>
</dbReference>
<evidence type="ECO:0000256" key="2">
    <source>
        <dbReference type="ARBA" id="ARBA00004141"/>
    </source>
</evidence>